<dbReference type="GO" id="GO:0050664">
    <property type="term" value="F:oxidoreductase activity, acting on NAD(P)H, oxygen as acceptor"/>
    <property type="evidence" value="ECO:0007669"/>
    <property type="project" value="TreeGrafter"/>
</dbReference>
<dbReference type="SUPFAM" id="SSF51735">
    <property type="entry name" value="NAD(P)-binding Rossmann-fold domains"/>
    <property type="match status" value="1"/>
</dbReference>
<comment type="similarity">
    <text evidence="1">Belongs to the short-chain dehydrogenases/reductases (SDR) family.</text>
</comment>
<dbReference type="AlphaFoldDB" id="A0A316UDZ6"/>
<organism evidence="4 5">
    <name type="scientific">Pseudomicrostroma glucosiphilum</name>
    <dbReference type="NCBI Taxonomy" id="1684307"/>
    <lineage>
        <taxon>Eukaryota</taxon>
        <taxon>Fungi</taxon>
        <taxon>Dikarya</taxon>
        <taxon>Basidiomycota</taxon>
        <taxon>Ustilaginomycotina</taxon>
        <taxon>Exobasidiomycetes</taxon>
        <taxon>Microstromatales</taxon>
        <taxon>Microstromatales incertae sedis</taxon>
        <taxon>Pseudomicrostroma</taxon>
    </lineage>
</organism>
<dbReference type="PROSITE" id="PS00061">
    <property type="entry name" value="ADH_SHORT"/>
    <property type="match status" value="1"/>
</dbReference>
<keyword evidence="3" id="KW-0560">Oxidoreductase</keyword>
<dbReference type="Pfam" id="PF13561">
    <property type="entry name" value="adh_short_C2"/>
    <property type="match status" value="1"/>
</dbReference>
<dbReference type="InterPro" id="IPR036291">
    <property type="entry name" value="NAD(P)-bd_dom_sf"/>
</dbReference>
<keyword evidence="2" id="KW-0521">NADP</keyword>
<dbReference type="PRINTS" id="PR00081">
    <property type="entry name" value="GDHRDH"/>
</dbReference>
<reference evidence="4 5" key="1">
    <citation type="journal article" date="2018" name="Mol. Biol. Evol.">
        <title>Broad Genomic Sampling Reveals a Smut Pathogenic Ancestry of the Fungal Clade Ustilaginomycotina.</title>
        <authorList>
            <person name="Kijpornyongpan T."/>
            <person name="Mondo S.J."/>
            <person name="Barry K."/>
            <person name="Sandor L."/>
            <person name="Lee J."/>
            <person name="Lipzen A."/>
            <person name="Pangilinan J."/>
            <person name="LaButti K."/>
            <person name="Hainaut M."/>
            <person name="Henrissat B."/>
            <person name="Grigoriev I.V."/>
            <person name="Spatafora J.W."/>
            <person name="Aime M.C."/>
        </authorList>
    </citation>
    <scope>NUCLEOTIDE SEQUENCE [LARGE SCALE GENOMIC DNA]</scope>
    <source>
        <strain evidence="4 5">MCA 4718</strain>
    </source>
</reference>
<protein>
    <submittedName>
        <fullName evidence="4">NAD(P)-binding protein</fullName>
    </submittedName>
</protein>
<proteinExistence type="inferred from homology"/>
<dbReference type="OrthoDB" id="5325318at2759"/>
<dbReference type="GeneID" id="37013436"/>
<evidence type="ECO:0000313" key="4">
    <source>
        <dbReference type="EMBL" id="PWN23084.1"/>
    </source>
</evidence>
<keyword evidence="5" id="KW-1185">Reference proteome</keyword>
<dbReference type="EMBL" id="KZ819322">
    <property type="protein sequence ID" value="PWN23084.1"/>
    <property type="molecule type" value="Genomic_DNA"/>
</dbReference>
<dbReference type="PANTHER" id="PTHR43008:SF4">
    <property type="entry name" value="CHAIN DEHYDROGENASE, PUTATIVE (AFU_ORTHOLOGUE AFUA_4G08710)-RELATED"/>
    <property type="match status" value="1"/>
</dbReference>
<dbReference type="STRING" id="1684307.A0A316UDZ6"/>
<dbReference type="InterPro" id="IPR020904">
    <property type="entry name" value="Sc_DH/Rdtase_CS"/>
</dbReference>
<evidence type="ECO:0000256" key="3">
    <source>
        <dbReference type="ARBA" id="ARBA00023002"/>
    </source>
</evidence>
<gene>
    <name evidence="4" type="ORF">BCV69DRAFT_280696</name>
</gene>
<dbReference type="RefSeq" id="XP_025350244.1">
    <property type="nucleotide sequence ID" value="XM_025491702.1"/>
</dbReference>
<dbReference type="FunFam" id="3.40.50.720:FF:000245">
    <property type="entry name" value="Short chain dehydrogenase, putative"/>
    <property type="match status" value="1"/>
</dbReference>
<dbReference type="PRINTS" id="PR00080">
    <property type="entry name" value="SDRFAMILY"/>
</dbReference>
<evidence type="ECO:0000256" key="1">
    <source>
        <dbReference type="ARBA" id="ARBA00006484"/>
    </source>
</evidence>
<name>A0A316UDZ6_9BASI</name>
<dbReference type="GO" id="GO:0016616">
    <property type="term" value="F:oxidoreductase activity, acting on the CH-OH group of donors, NAD or NADP as acceptor"/>
    <property type="evidence" value="ECO:0007669"/>
    <property type="project" value="UniProtKB-ARBA"/>
</dbReference>
<dbReference type="Proteomes" id="UP000245942">
    <property type="component" value="Unassembled WGS sequence"/>
</dbReference>
<accession>A0A316UDZ6</accession>
<sequence length="360" mass="38951">MFATTLRQAALRSSAPVSALRSSVGSGLLRSTVAAPRLAPAQDARSLSIWTPTIPDHIQQIDHENLRQQNPGPAPPVENVGVDAVLRENVNSQDNHTTTIFSEFSLEGKTAVISGGNGGLGLEMALAYVEAGANVYAIDMPETPSEEFKIVAEHCKVMNRNLKYIQATVTDDDHLNKVMEAIVEDSGRMDICVAAAGILQTYNALDYPAEAFRKMFDVNTLGVFLTARAAARQMYKQPEIHGSIILIASMSGSIVNRDHHWVAYNSSKSAVLQMGRNLAAEWGPHDIRVNCISPGHIRTRMTSVYLDENPHLLAKWSNSNPLGRIGRSAEIRGVAVWLASPASSFCNGADITVSGGHGIW</sequence>
<dbReference type="PANTHER" id="PTHR43008">
    <property type="entry name" value="BENZIL REDUCTASE"/>
    <property type="match status" value="1"/>
</dbReference>
<evidence type="ECO:0000313" key="5">
    <source>
        <dbReference type="Proteomes" id="UP000245942"/>
    </source>
</evidence>
<dbReference type="InterPro" id="IPR002347">
    <property type="entry name" value="SDR_fam"/>
</dbReference>
<evidence type="ECO:0000256" key="2">
    <source>
        <dbReference type="ARBA" id="ARBA00022857"/>
    </source>
</evidence>
<dbReference type="Gene3D" id="3.40.50.720">
    <property type="entry name" value="NAD(P)-binding Rossmann-like Domain"/>
    <property type="match status" value="1"/>
</dbReference>